<dbReference type="InterPro" id="IPR003339">
    <property type="entry name" value="ABC/ECF_trnsptr_transmembrane"/>
</dbReference>
<evidence type="ECO:0000256" key="3">
    <source>
        <dbReference type="ARBA" id="ARBA00022692"/>
    </source>
</evidence>
<feature type="transmembrane region" description="Helical" evidence="6">
    <location>
        <begin position="127"/>
        <end position="143"/>
    </location>
</feature>
<feature type="transmembrane region" description="Helical" evidence="6">
    <location>
        <begin position="102"/>
        <end position="121"/>
    </location>
</feature>
<evidence type="ECO:0000256" key="4">
    <source>
        <dbReference type="ARBA" id="ARBA00022989"/>
    </source>
</evidence>
<dbReference type="GO" id="GO:0006824">
    <property type="term" value="P:cobalt ion transport"/>
    <property type="evidence" value="ECO:0007669"/>
    <property type="project" value="InterPro"/>
</dbReference>
<proteinExistence type="predicted"/>
<keyword evidence="2" id="KW-1003">Cell membrane</keyword>
<evidence type="ECO:0000256" key="6">
    <source>
        <dbReference type="SAM" id="Phobius"/>
    </source>
</evidence>
<accession>A0A6N3BVD9</accession>
<dbReference type="PANTHER" id="PTHR34857">
    <property type="entry name" value="SLL0384 PROTEIN"/>
    <property type="match status" value="1"/>
</dbReference>
<evidence type="ECO:0000256" key="2">
    <source>
        <dbReference type="ARBA" id="ARBA00022475"/>
    </source>
</evidence>
<evidence type="ECO:0000256" key="1">
    <source>
        <dbReference type="ARBA" id="ARBA00004651"/>
    </source>
</evidence>
<comment type="subcellular location">
    <subcellularLocation>
        <location evidence="1">Cell membrane</location>
        <topology evidence="1">Multi-pass membrane protein</topology>
    </subcellularLocation>
</comment>
<dbReference type="PANTHER" id="PTHR34857:SF2">
    <property type="entry name" value="SLL0384 PROTEIN"/>
    <property type="match status" value="1"/>
</dbReference>
<dbReference type="Pfam" id="PF02361">
    <property type="entry name" value="CbiQ"/>
    <property type="match status" value="1"/>
</dbReference>
<sequence>MSTLSDSIYKLNKIDDLGKQESVIHNINPVSKLIVTLLYILFVVSFQKYNISGLIPFVIYPILIIYLADIPIKLVFKASLIGLPFIIGLGVFNLIFERTVAFYIGIVPITWGAISLVSLFVKGMLTITAGILLICTTGIEGLAKSLRDIKVPKVFTNQIVFMYRYIFVLIECVNEVYNAYMLRAPNQKGVHFRLWGSLLGHLLLRSFSRADRIYNAMILRGFDGEYVTFTNDKMILKDFMYMLFWILFFIIIKFINIPLFIGDLVVGSL</sequence>
<dbReference type="RefSeq" id="WP_156530856.1">
    <property type="nucleotide sequence ID" value="NZ_CACRUE010000026.1"/>
</dbReference>
<dbReference type="EMBL" id="CACRUE010000026">
    <property type="protein sequence ID" value="VYU08756.1"/>
    <property type="molecule type" value="Genomic_DNA"/>
</dbReference>
<gene>
    <name evidence="7" type="primary">ecfT_3</name>
    <name evidence="7" type="ORF">IBLFYP30_01705</name>
</gene>
<dbReference type="GO" id="GO:0043190">
    <property type="term" value="C:ATP-binding cassette (ABC) transporter complex"/>
    <property type="evidence" value="ECO:0007669"/>
    <property type="project" value="InterPro"/>
</dbReference>
<dbReference type="InterPro" id="IPR012809">
    <property type="entry name" value="ECF_CbiQ"/>
</dbReference>
<keyword evidence="4 6" id="KW-1133">Transmembrane helix</keyword>
<dbReference type="InterPro" id="IPR051611">
    <property type="entry name" value="ECF_transporter_component"/>
</dbReference>
<dbReference type="AlphaFoldDB" id="A0A6N3BVD9"/>
<dbReference type="CDD" id="cd16914">
    <property type="entry name" value="EcfT"/>
    <property type="match status" value="1"/>
</dbReference>
<feature type="transmembrane region" description="Helical" evidence="6">
    <location>
        <begin position="239"/>
        <end position="261"/>
    </location>
</feature>
<feature type="transmembrane region" description="Helical" evidence="6">
    <location>
        <begin position="51"/>
        <end position="68"/>
    </location>
</feature>
<evidence type="ECO:0000256" key="5">
    <source>
        <dbReference type="ARBA" id="ARBA00023136"/>
    </source>
</evidence>
<organism evidence="7">
    <name type="scientific">Intestinibacter bartlettii</name>
    <dbReference type="NCBI Taxonomy" id="261299"/>
    <lineage>
        <taxon>Bacteria</taxon>
        <taxon>Bacillati</taxon>
        <taxon>Bacillota</taxon>
        <taxon>Clostridia</taxon>
        <taxon>Peptostreptococcales</taxon>
        <taxon>Peptostreptococcaceae</taxon>
        <taxon>Intestinibacter</taxon>
    </lineage>
</organism>
<feature type="transmembrane region" description="Helical" evidence="6">
    <location>
        <begin position="23"/>
        <end position="44"/>
    </location>
</feature>
<keyword evidence="3 6" id="KW-0812">Transmembrane</keyword>
<reference evidence="7" key="1">
    <citation type="submission" date="2019-11" db="EMBL/GenBank/DDBJ databases">
        <authorList>
            <person name="Feng L."/>
        </authorList>
    </citation>
    <scope>NUCLEOTIDE SEQUENCE</scope>
    <source>
        <strain evidence="7">IbartlettiiLFYP30</strain>
    </source>
</reference>
<keyword evidence="5 6" id="KW-0472">Membrane</keyword>
<dbReference type="NCBIfam" id="TIGR02454">
    <property type="entry name" value="ECF_T_CbiQ"/>
    <property type="match status" value="1"/>
</dbReference>
<protein>
    <submittedName>
        <fullName evidence="7">Energy-coupling factor transporter transmembrane protein EcfT</fullName>
    </submittedName>
</protein>
<feature type="transmembrane region" description="Helical" evidence="6">
    <location>
        <begin position="74"/>
        <end position="95"/>
    </location>
</feature>
<name>A0A6N3BVD9_9FIRM</name>
<evidence type="ECO:0000313" key="7">
    <source>
        <dbReference type="EMBL" id="VYU08756.1"/>
    </source>
</evidence>